<protein>
    <recommendedName>
        <fullName evidence="3">DUF5076 domain-containing protein</fullName>
    </recommendedName>
</protein>
<sequence length="102" mass="11029">MMDAAALEQRSLPIPEGLNAPEDQIIELARVWWNGAGPIMNIRPALAEPGNIGVVLAELAWHYSHAYAEHHGFDQAVAFKAICDSWDAAHAKAQAANTESAQ</sequence>
<accession>A0A7W7INJ6</accession>
<dbReference type="Pfam" id="PF16826">
    <property type="entry name" value="DUF5076"/>
    <property type="match status" value="1"/>
</dbReference>
<dbReference type="InterPro" id="IPR031796">
    <property type="entry name" value="DUF5076"/>
</dbReference>
<keyword evidence="2" id="KW-1185">Reference proteome</keyword>
<organism evidence="1 2">
    <name type="scientific">Brevundimonas bullata</name>
    <dbReference type="NCBI Taxonomy" id="13160"/>
    <lineage>
        <taxon>Bacteria</taxon>
        <taxon>Pseudomonadati</taxon>
        <taxon>Pseudomonadota</taxon>
        <taxon>Alphaproteobacteria</taxon>
        <taxon>Caulobacterales</taxon>
        <taxon>Caulobacteraceae</taxon>
        <taxon>Brevundimonas</taxon>
    </lineage>
</organism>
<reference evidence="1 2" key="1">
    <citation type="submission" date="2020-08" db="EMBL/GenBank/DDBJ databases">
        <title>Functional genomics of gut bacteria from endangered species of beetles.</title>
        <authorList>
            <person name="Carlos-Shanley C."/>
        </authorList>
    </citation>
    <scope>NUCLEOTIDE SEQUENCE [LARGE SCALE GENOMIC DNA]</scope>
    <source>
        <strain evidence="1 2">S00123</strain>
    </source>
</reference>
<evidence type="ECO:0000313" key="2">
    <source>
        <dbReference type="Proteomes" id="UP000539957"/>
    </source>
</evidence>
<gene>
    <name evidence="1" type="ORF">HNP32_001374</name>
</gene>
<dbReference type="AlphaFoldDB" id="A0A7W7INJ6"/>
<dbReference type="Gene3D" id="3.30.2370.10">
    <property type="entry name" value="putative pyruvate dehydrogenase"/>
    <property type="match status" value="1"/>
</dbReference>
<dbReference type="Proteomes" id="UP000539957">
    <property type="component" value="Unassembled WGS sequence"/>
</dbReference>
<name>A0A7W7INJ6_9CAUL</name>
<proteinExistence type="predicted"/>
<comment type="caution">
    <text evidence="1">The sequence shown here is derived from an EMBL/GenBank/DDBJ whole genome shotgun (WGS) entry which is preliminary data.</text>
</comment>
<dbReference type="RefSeq" id="WP_184268406.1">
    <property type="nucleotide sequence ID" value="NZ_JACHKY010000002.1"/>
</dbReference>
<dbReference type="EMBL" id="JACHKY010000002">
    <property type="protein sequence ID" value="MBB4797650.1"/>
    <property type="molecule type" value="Genomic_DNA"/>
</dbReference>
<evidence type="ECO:0000313" key="1">
    <source>
        <dbReference type="EMBL" id="MBB4797650.1"/>
    </source>
</evidence>
<evidence type="ECO:0008006" key="3">
    <source>
        <dbReference type="Google" id="ProtNLM"/>
    </source>
</evidence>